<feature type="region of interest" description="Disordered" evidence="1">
    <location>
        <begin position="37"/>
        <end position="135"/>
    </location>
</feature>
<name>A0AAV0CI83_9ASTE</name>
<evidence type="ECO:0000313" key="2">
    <source>
        <dbReference type="EMBL" id="CAH9076182.1"/>
    </source>
</evidence>
<dbReference type="AlphaFoldDB" id="A0AAV0CI83"/>
<feature type="compositionally biased region" description="Acidic residues" evidence="1">
    <location>
        <begin position="191"/>
        <end position="203"/>
    </location>
</feature>
<feature type="non-terminal residue" evidence="2">
    <location>
        <position position="534"/>
    </location>
</feature>
<keyword evidence="3" id="KW-1185">Reference proteome</keyword>
<evidence type="ECO:0000256" key="1">
    <source>
        <dbReference type="SAM" id="MobiDB-lite"/>
    </source>
</evidence>
<feature type="region of interest" description="Disordered" evidence="1">
    <location>
        <begin position="177"/>
        <end position="369"/>
    </location>
</feature>
<organism evidence="2 3">
    <name type="scientific">Cuscuta epithymum</name>
    <dbReference type="NCBI Taxonomy" id="186058"/>
    <lineage>
        <taxon>Eukaryota</taxon>
        <taxon>Viridiplantae</taxon>
        <taxon>Streptophyta</taxon>
        <taxon>Embryophyta</taxon>
        <taxon>Tracheophyta</taxon>
        <taxon>Spermatophyta</taxon>
        <taxon>Magnoliopsida</taxon>
        <taxon>eudicotyledons</taxon>
        <taxon>Gunneridae</taxon>
        <taxon>Pentapetalae</taxon>
        <taxon>asterids</taxon>
        <taxon>lamiids</taxon>
        <taxon>Solanales</taxon>
        <taxon>Convolvulaceae</taxon>
        <taxon>Cuscuteae</taxon>
        <taxon>Cuscuta</taxon>
        <taxon>Cuscuta subgen. Cuscuta</taxon>
    </lineage>
</organism>
<feature type="compositionally biased region" description="Basic residues" evidence="1">
    <location>
        <begin position="56"/>
        <end position="67"/>
    </location>
</feature>
<reference evidence="2" key="1">
    <citation type="submission" date="2022-07" db="EMBL/GenBank/DDBJ databases">
        <authorList>
            <person name="Macas J."/>
            <person name="Novak P."/>
            <person name="Neumann P."/>
        </authorList>
    </citation>
    <scope>NUCLEOTIDE SEQUENCE</scope>
</reference>
<sequence>MQIVPTADEIAMIEEGNEINEEVMHLVINNVGRVDAEKPKTIVAKGKEKVMQPRASKGKTTKGRKGTGKAIKSQEGPSKRRKQARVEQESDDDSSEQKSTEGEETESDDSTDGGRDGEKYVVFMSKDSKSLKKSMRKQAKEIARLVAEMKNIKKTQQKQEALIKDVILMLHKMSKGVEKSEPTIASAKGDIDEEESKEEEEENVNGKEDDGFAVTGQDSENDEEHEMKDDDVVDMHEETEDGVVQNEGENLTNKDGVVENEDVGIEKKDANVESDDSGVNKEANAKTEDSKEETENAGGVPVDKNEKEMQEKNTEEEQEACDMPTFNILTQSQGSEKKKEDTVKMQEEGLSAQENKNDTAESGWGMGSQDNSQFILEMCKSADEVAKKAFESYSSNPCRAIIVKPDQEDLPKQKRFARSPVKYTPSEHSAKRRKREKGKKRADDEFLPPLKEVVGPFTEDPTESPPDHEIERVREYLKVGLLKKFQKSKNPRRYTMDEDKMIQKPFLLDCMKVESKTWLYDMFMNHEWITDKVH</sequence>
<feature type="compositionally biased region" description="Basic residues" evidence="1">
    <location>
        <begin position="430"/>
        <end position="440"/>
    </location>
</feature>
<feature type="compositionally biased region" description="Basic and acidic residues" evidence="1">
    <location>
        <begin position="303"/>
        <end position="315"/>
    </location>
</feature>
<feature type="compositionally biased region" description="Acidic residues" evidence="1">
    <location>
        <begin position="102"/>
        <end position="111"/>
    </location>
</feature>
<dbReference type="EMBL" id="CAMAPF010000030">
    <property type="protein sequence ID" value="CAH9076182.1"/>
    <property type="molecule type" value="Genomic_DNA"/>
</dbReference>
<protein>
    <submittedName>
        <fullName evidence="2">Uncharacterized protein</fullName>
    </submittedName>
</protein>
<gene>
    <name evidence="2" type="ORF">CEPIT_LOCUS5796</name>
</gene>
<comment type="caution">
    <text evidence="2">The sequence shown here is derived from an EMBL/GenBank/DDBJ whole genome shotgun (WGS) entry which is preliminary data.</text>
</comment>
<accession>A0AAV0CI83</accession>
<feature type="compositionally biased region" description="Basic and acidic residues" evidence="1">
    <location>
        <begin position="37"/>
        <end position="51"/>
    </location>
</feature>
<evidence type="ECO:0000313" key="3">
    <source>
        <dbReference type="Proteomes" id="UP001152523"/>
    </source>
</evidence>
<proteinExistence type="predicted"/>
<feature type="compositionally biased region" description="Basic and acidic residues" evidence="1">
    <location>
        <begin position="335"/>
        <end position="347"/>
    </location>
</feature>
<dbReference type="Proteomes" id="UP001152523">
    <property type="component" value="Unassembled WGS sequence"/>
</dbReference>
<feature type="region of interest" description="Disordered" evidence="1">
    <location>
        <begin position="396"/>
        <end position="445"/>
    </location>
</feature>
<feature type="compositionally biased region" description="Basic and acidic residues" evidence="1">
    <location>
        <begin position="225"/>
        <end position="236"/>
    </location>
</feature>